<sequence length="212" mass="23713">MGKYLSKRRQIGELAVMEETKPPGARTRTRTRTARRLALAALDGRRRSKKRKPTGEYHQISNLELRSCSVVLKPRIARSTANSGGRPNSSPELSGISRSSSDASCEAAETPFRSSELGQELDDATFFRCNGEREETTASSNDGDATSDLESTVEMDSRRRSTANATPSDAELEEFFAGAERDLRRRFVERYNFDVVKDVPLAGRYEWIPFNP</sequence>
<dbReference type="PANTHER" id="PTHR46776">
    <property type="entry name" value="CYCLIN-DEPENDENT KINASE INHIBITOR 4-RELATED"/>
    <property type="match status" value="1"/>
</dbReference>
<comment type="caution">
    <text evidence="6">The sequence shown here is derived from an EMBL/GenBank/DDBJ whole genome shotgun (WGS) entry which is preliminary data.</text>
</comment>
<proteinExistence type="inferred from homology"/>
<evidence type="ECO:0000313" key="6">
    <source>
        <dbReference type="EMBL" id="KAJ8464179.1"/>
    </source>
</evidence>
<keyword evidence="7" id="KW-1185">Reference proteome</keyword>
<accession>A0AAV8PYD0</accession>
<feature type="region of interest" description="Disordered" evidence="4">
    <location>
        <begin position="79"/>
        <end position="115"/>
    </location>
</feature>
<dbReference type="GO" id="GO:0005634">
    <property type="term" value="C:nucleus"/>
    <property type="evidence" value="ECO:0007669"/>
    <property type="project" value="UniProtKB-UniRule"/>
</dbReference>
<organism evidence="6 7">
    <name type="scientific">Ensete ventricosum</name>
    <name type="common">Abyssinian banana</name>
    <name type="synonym">Musa ensete</name>
    <dbReference type="NCBI Taxonomy" id="4639"/>
    <lineage>
        <taxon>Eukaryota</taxon>
        <taxon>Viridiplantae</taxon>
        <taxon>Streptophyta</taxon>
        <taxon>Embryophyta</taxon>
        <taxon>Tracheophyta</taxon>
        <taxon>Spermatophyta</taxon>
        <taxon>Magnoliopsida</taxon>
        <taxon>Liliopsida</taxon>
        <taxon>Zingiberales</taxon>
        <taxon>Musaceae</taxon>
        <taxon>Ensete</taxon>
    </lineage>
</organism>
<evidence type="ECO:0000256" key="1">
    <source>
        <dbReference type="ARBA" id="ARBA00010274"/>
    </source>
</evidence>
<dbReference type="AlphaFoldDB" id="A0AAV8PYD0"/>
<dbReference type="InterPro" id="IPR044275">
    <property type="entry name" value="KRP"/>
</dbReference>
<evidence type="ECO:0000256" key="4">
    <source>
        <dbReference type="SAM" id="MobiDB-lite"/>
    </source>
</evidence>
<reference evidence="6 7" key="1">
    <citation type="submission" date="2022-12" db="EMBL/GenBank/DDBJ databases">
        <title>Chromosome-scale assembly of the Ensete ventricosum genome.</title>
        <authorList>
            <person name="Dussert Y."/>
            <person name="Stocks J."/>
            <person name="Wendawek A."/>
            <person name="Woldeyes F."/>
            <person name="Nichols R.A."/>
            <person name="Borrell J.S."/>
        </authorList>
    </citation>
    <scope>NUCLEOTIDE SEQUENCE [LARGE SCALE GENOMIC DNA]</scope>
    <source>
        <strain evidence="7">cv. Maze</strain>
        <tissue evidence="6">Seeds</tissue>
    </source>
</reference>
<dbReference type="EMBL" id="JAQQAF010000008">
    <property type="protein sequence ID" value="KAJ8464179.1"/>
    <property type="molecule type" value="Genomic_DNA"/>
</dbReference>
<dbReference type="Pfam" id="PF02234">
    <property type="entry name" value="CDI"/>
    <property type="match status" value="1"/>
</dbReference>
<feature type="domain" description="Cyclin-dependent kinase inhibitor" evidence="5">
    <location>
        <begin position="167"/>
        <end position="207"/>
    </location>
</feature>
<name>A0AAV8PYD0_ENSVE</name>
<dbReference type="Gene3D" id="4.10.365.10">
    <property type="entry name" value="p27"/>
    <property type="match status" value="1"/>
</dbReference>
<dbReference type="InterPro" id="IPR044898">
    <property type="entry name" value="CDI_dom_sf"/>
</dbReference>
<feature type="region of interest" description="Disordered" evidence="4">
    <location>
        <begin position="133"/>
        <end position="168"/>
    </location>
</feature>
<dbReference type="PIRSF" id="PIRSF017811">
    <property type="entry name" value="CDK_inhib_pln"/>
    <property type="match status" value="1"/>
</dbReference>
<dbReference type="InterPro" id="IPR003175">
    <property type="entry name" value="CDI_dom"/>
</dbReference>
<evidence type="ECO:0000313" key="7">
    <source>
        <dbReference type="Proteomes" id="UP001222027"/>
    </source>
</evidence>
<feature type="compositionally biased region" description="Polar residues" evidence="4">
    <location>
        <begin position="79"/>
        <end position="103"/>
    </location>
</feature>
<protein>
    <recommendedName>
        <fullName evidence="3">Cyclin-dependent kinase inhibitor</fullName>
    </recommendedName>
</protein>
<evidence type="ECO:0000256" key="2">
    <source>
        <dbReference type="ARBA" id="ARBA00023013"/>
    </source>
</evidence>
<evidence type="ECO:0000259" key="5">
    <source>
        <dbReference type="Pfam" id="PF02234"/>
    </source>
</evidence>
<dbReference type="Proteomes" id="UP001222027">
    <property type="component" value="Unassembled WGS sequence"/>
</dbReference>
<feature type="region of interest" description="Disordered" evidence="4">
    <location>
        <begin position="1"/>
        <end position="33"/>
    </location>
</feature>
<dbReference type="GO" id="GO:0051726">
    <property type="term" value="P:regulation of cell cycle"/>
    <property type="evidence" value="ECO:0007669"/>
    <property type="project" value="InterPro"/>
</dbReference>
<evidence type="ECO:0000256" key="3">
    <source>
        <dbReference type="PIRNR" id="PIRNR017811"/>
    </source>
</evidence>
<dbReference type="GO" id="GO:0004861">
    <property type="term" value="F:cyclin-dependent protein serine/threonine kinase inhibitor activity"/>
    <property type="evidence" value="ECO:0007669"/>
    <property type="project" value="UniProtKB-UniRule"/>
</dbReference>
<gene>
    <name evidence="6" type="ORF">OPV22_026731</name>
</gene>
<keyword evidence="2 3" id="KW-0649">Protein kinase inhibitor</keyword>
<comment type="similarity">
    <text evidence="1 3">Belongs to the CDI family. ICK/KRP subfamily.</text>
</comment>